<evidence type="ECO:0000313" key="1">
    <source>
        <dbReference type="EMBL" id="OJZ86425.1"/>
    </source>
</evidence>
<dbReference type="OrthoDB" id="10530063at2759"/>
<protein>
    <submittedName>
        <fullName evidence="1">Uncharacterized protein</fullName>
    </submittedName>
</protein>
<name>A0A1M3TI28_ASPLC</name>
<organism evidence="1 2">
    <name type="scientific">Aspergillus luchuensis (strain CBS 106.47)</name>
    <dbReference type="NCBI Taxonomy" id="1137211"/>
    <lineage>
        <taxon>Eukaryota</taxon>
        <taxon>Fungi</taxon>
        <taxon>Dikarya</taxon>
        <taxon>Ascomycota</taxon>
        <taxon>Pezizomycotina</taxon>
        <taxon>Eurotiomycetes</taxon>
        <taxon>Eurotiomycetidae</taxon>
        <taxon>Eurotiales</taxon>
        <taxon>Aspergillaceae</taxon>
        <taxon>Aspergillus</taxon>
        <taxon>Aspergillus subgen. Circumdati</taxon>
    </lineage>
</organism>
<proteinExistence type="predicted"/>
<dbReference type="EMBL" id="KV878241">
    <property type="protein sequence ID" value="OJZ86425.1"/>
    <property type="molecule type" value="Genomic_DNA"/>
</dbReference>
<gene>
    <name evidence="1" type="ORF">ASPFODRAFT_600885</name>
</gene>
<dbReference type="Proteomes" id="UP000184063">
    <property type="component" value="Unassembled WGS sequence"/>
</dbReference>
<dbReference type="AlphaFoldDB" id="A0A1M3TI28"/>
<reference evidence="2" key="1">
    <citation type="journal article" date="2017" name="Genome Biol.">
        <title>Comparative genomics reveals high biological diversity and specific adaptations in the industrially and medically important fungal genus Aspergillus.</title>
        <authorList>
            <person name="de Vries R.P."/>
            <person name="Riley R."/>
            <person name="Wiebenga A."/>
            <person name="Aguilar-Osorio G."/>
            <person name="Amillis S."/>
            <person name="Uchima C.A."/>
            <person name="Anderluh G."/>
            <person name="Asadollahi M."/>
            <person name="Askin M."/>
            <person name="Barry K."/>
            <person name="Battaglia E."/>
            <person name="Bayram O."/>
            <person name="Benocci T."/>
            <person name="Braus-Stromeyer S.A."/>
            <person name="Caldana C."/>
            <person name="Canovas D."/>
            <person name="Cerqueira G.C."/>
            <person name="Chen F."/>
            <person name="Chen W."/>
            <person name="Choi C."/>
            <person name="Clum A."/>
            <person name="Dos Santos R.A."/>
            <person name="Damasio A.R."/>
            <person name="Diallinas G."/>
            <person name="Emri T."/>
            <person name="Fekete E."/>
            <person name="Flipphi M."/>
            <person name="Freyberg S."/>
            <person name="Gallo A."/>
            <person name="Gournas C."/>
            <person name="Habgood R."/>
            <person name="Hainaut M."/>
            <person name="Harispe M.L."/>
            <person name="Henrissat B."/>
            <person name="Hilden K.S."/>
            <person name="Hope R."/>
            <person name="Hossain A."/>
            <person name="Karabika E."/>
            <person name="Karaffa L."/>
            <person name="Karanyi Z."/>
            <person name="Krasevec N."/>
            <person name="Kuo A."/>
            <person name="Kusch H."/>
            <person name="LaButti K."/>
            <person name="Lagendijk E.L."/>
            <person name="Lapidus A."/>
            <person name="Levasseur A."/>
            <person name="Lindquist E."/>
            <person name="Lipzen A."/>
            <person name="Logrieco A.F."/>
            <person name="MacCabe A."/>
            <person name="Maekelae M.R."/>
            <person name="Malavazi I."/>
            <person name="Melin P."/>
            <person name="Meyer V."/>
            <person name="Mielnichuk N."/>
            <person name="Miskei M."/>
            <person name="Molnar A.P."/>
            <person name="Mule G."/>
            <person name="Ngan C.Y."/>
            <person name="Orejas M."/>
            <person name="Orosz E."/>
            <person name="Ouedraogo J.P."/>
            <person name="Overkamp K.M."/>
            <person name="Park H.-S."/>
            <person name="Perrone G."/>
            <person name="Piumi F."/>
            <person name="Punt P.J."/>
            <person name="Ram A.F."/>
            <person name="Ramon A."/>
            <person name="Rauscher S."/>
            <person name="Record E."/>
            <person name="Riano-Pachon D.M."/>
            <person name="Robert V."/>
            <person name="Roehrig J."/>
            <person name="Ruller R."/>
            <person name="Salamov A."/>
            <person name="Salih N.S."/>
            <person name="Samson R.A."/>
            <person name="Sandor E."/>
            <person name="Sanguinetti M."/>
            <person name="Schuetze T."/>
            <person name="Sepcic K."/>
            <person name="Shelest E."/>
            <person name="Sherlock G."/>
            <person name="Sophianopoulou V."/>
            <person name="Squina F.M."/>
            <person name="Sun H."/>
            <person name="Susca A."/>
            <person name="Todd R.B."/>
            <person name="Tsang A."/>
            <person name="Unkles S.E."/>
            <person name="van de Wiele N."/>
            <person name="van Rossen-Uffink D."/>
            <person name="Oliveira J.V."/>
            <person name="Vesth T.C."/>
            <person name="Visser J."/>
            <person name="Yu J.-H."/>
            <person name="Zhou M."/>
            <person name="Andersen M.R."/>
            <person name="Archer D.B."/>
            <person name="Baker S.E."/>
            <person name="Benoit I."/>
            <person name="Brakhage A.A."/>
            <person name="Braus G.H."/>
            <person name="Fischer R."/>
            <person name="Frisvad J.C."/>
            <person name="Goldman G.H."/>
            <person name="Houbraken J."/>
            <person name="Oakley B."/>
            <person name="Pocsi I."/>
            <person name="Scazzocchio C."/>
            <person name="Seiboth B."/>
            <person name="vanKuyk P.A."/>
            <person name="Wortman J."/>
            <person name="Dyer P.S."/>
            <person name="Grigoriev I.V."/>
        </authorList>
    </citation>
    <scope>NUCLEOTIDE SEQUENCE [LARGE SCALE GENOMIC DNA]</scope>
    <source>
        <strain evidence="2">CBS 106.47</strain>
    </source>
</reference>
<dbReference type="VEuPathDB" id="FungiDB:ASPFODRAFT_600885"/>
<accession>A0A1M3TI28</accession>
<evidence type="ECO:0000313" key="2">
    <source>
        <dbReference type="Proteomes" id="UP000184063"/>
    </source>
</evidence>
<sequence length="96" mass="10459">MWIQTKLNWFPLSVTEQSGSSVTVAILVENQTIVRSLIFLETLNPGSLQEPVSVLFSTGSGISRGFLISFRRTIDSSAKPRLAELSAHAALPIDTN</sequence>